<protein>
    <recommendedName>
        <fullName evidence="4">Secreted protein</fullName>
    </recommendedName>
</protein>
<sequence>MKKRPRNLISRYLLVVCWGRACLLPSHPLCVLPPSFVRQSPPVRRSERGAPSPPPLTDAPAAFISVLCIWQRSGLSAPTRPLQEGLSNRSPIRCSTPLEGHRFSQRTHFNHCFLSLLHFAG</sequence>
<proteinExistence type="predicted"/>
<accession>A0AAV4WU66</accession>
<comment type="caution">
    <text evidence="2">The sequence shown here is derived from an EMBL/GenBank/DDBJ whole genome shotgun (WGS) entry which is preliminary data.</text>
</comment>
<evidence type="ECO:0000256" key="1">
    <source>
        <dbReference type="SAM" id="SignalP"/>
    </source>
</evidence>
<organism evidence="2 3">
    <name type="scientific">Caerostris extrusa</name>
    <name type="common">Bark spider</name>
    <name type="synonym">Caerostris bankana</name>
    <dbReference type="NCBI Taxonomy" id="172846"/>
    <lineage>
        <taxon>Eukaryota</taxon>
        <taxon>Metazoa</taxon>
        <taxon>Ecdysozoa</taxon>
        <taxon>Arthropoda</taxon>
        <taxon>Chelicerata</taxon>
        <taxon>Arachnida</taxon>
        <taxon>Araneae</taxon>
        <taxon>Araneomorphae</taxon>
        <taxon>Entelegynae</taxon>
        <taxon>Araneoidea</taxon>
        <taxon>Araneidae</taxon>
        <taxon>Caerostris</taxon>
    </lineage>
</organism>
<keyword evidence="1" id="KW-0732">Signal</keyword>
<dbReference type="EMBL" id="BPLR01016659">
    <property type="protein sequence ID" value="GIY85471.1"/>
    <property type="molecule type" value="Genomic_DNA"/>
</dbReference>
<evidence type="ECO:0000313" key="2">
    <source>
        <dbReference type="EMBL" id="GIY85471.1"/>
    </source>
</evidence>
<reference evidence="2 3" key="1">
    <citation type="submission" date="2021-06" db="EMBL/GenBank/DDBJ databases">
        <title>Caerostris extrusa draft genome.</title>
        <authorList>
            <person name="Kono N."/>
            <person name="Arakawa K."/>
        </authorList>
    </citation>
    <scope>NUCLEOTIDE SEQUENCE [LARGE SCALE GENOMIC DNA]</scope>
</reference>
<feature type="signal peptide" evidence="1">
    <location>
        <begin position="1"/>
        <end position="23"/>
    </location>
</feature>
<evidence type="ECO:0000313" key="3">
    <source>
        <dbReference type="Proteomes" id="UP001054945"/>
    </source>
</evidence>
<keyword evidence="3" id="KW-1185">Reference proteome</keyword>
<feature type="chain" id="PRO_5043719323" description="Secreted protein" evidence="1">
    <location>
        <begin position="24"/>
        <end position="121"/>
    </location>
</feature>
<name>A0AAV4WU66_CAEEX</name>
<evidence type="ECO:0008006" key="4">
    <source>
        <dbReference type="Google" id="ProtNLM"/>
    </source>
</evidence>
<dbReference type="AlphaFoldDB" id="A0AAV4WU66"/>
<gene>
    <name evidence="2" type="ORF">CEXT_199211</name>
</gene>
<dbReference type="Proteomes" id="UP001054945">
    <property type="component" value="Unassembled WGS sequence"/>
</dbReference>